<dbReference type="GeneID" id="28851961"/>
<proteinExistence type="predicted"/>
<dbReference type="EMBL" id="LSBJ02000007">
    <property type="protein sequence ID" value="OAQ61614.1"/>
    <property type="molecule type" value="Genomic_DNA"/>
</dbReference>
<evidence type="ECO:0000259" key="1">
    <source>
        <dbReference type="Pfam" id="PF24539"/>
    </source>
</evidence>
<keyword evidence="3" id="KW-1185">Reference proteome</keyword>
<dbReference type="RefSeq" id="XP_018139318.1">
    <property type="nucleotide sequence ID" value="XM_018287967.1"/>
</dbReference>
<dbReference type="InterPro" id="IPR036047">
    <property type="entry name" value="F-box-like_dom_sf"/>
</dbReference>
<dbReference type="KEGG" id="pchm:VFPPC_09430"/>
<evidence type="ECO:0000313" key="3">
    <source>
        <dbReference type="Proteomes" id="UP000078397"/>
    </source>
</evidence>
<sequence>MAQRTRTFACLICGSIIDYWGDNIDAVTDDDGVEYYPPPSWRTKYRLVYTHPHGISVSGVGLNEDDYPSYWSAPRNFNGRWDDGGYMGLRRDRIGVLQQRPLNGSYGFPIHEACWSLLEVAYAPQPVPHERLFEACRSLPLPVESYAFSWGHNYGGLTHINNKQYYPWENRFSDPQSTEACRDASYDPYNIPEIQALLSEEAEDFRIEESAHAPTIVPNRCTTLPAELAIQIACYLPTADALNARRALRSFVPIFHSKQFWASRFRTVADRSWIFESRQWNNTTDWRWIYRRTSKASRNKGMQNRQRIWELIQQVQQTLIGQWSDGPLLDSPQMDTTTLAWVEATAHVHPVSTDIPHEGCQIFHQQQTAVPAVLSKISFSIICVGGVEYIAGLGLTSQTGEVAQLGYRATGKELTLDAVSLEGFNLAVGSRGIQGIQCMLEGGRLSPWFGSTVEAPQTRRLAVSNPIAYLEAGFDGMKMVRLAIAESNPPTPQKDREHSVGDCAFWYPQLPSKDLHLHGKYFPPRDNATTKYQPLYWTLFGGHKGQHLRHLTGISVASFGNPRYIHFHFNTEDVPTTNHKTNKWERYAATRVKHFEIDGPGGEFISGVEIYTGIRDFEDDLSWHARSGLLESFKIWTNRGRSCDFKHDVSRPYRSPSFKIVRTVVNIAPGSVITGLYWSQYNNDLLALGVISEDIEMPTTNNTSEVTAHQ</sequence>
<protein>
    <submittedName>
        <fullName evidence="2">F-box domain-containing protein</fullName>
    </submittedName>
</protein>
<gene>
    <name evidence="2" type="ORF">VFPPC_09430</name>
</gene>
<dbReference type="SUPFAM" id="SSF81383">
    <property type="entry name" value="F-box domain"/>
    <property type="match status" value="1"/>
</dbReference>
<dbReference type="Proteomes" id="UP000078397">
    <property type="component" value="Unassembled WGS sequence"/>
</dbReference>
<dbReference type="AlphaFoldDB" id="A0A179F804"/>
<dbReference type="OrthoDB" id="5273847at2759"/>
<name>A0A179F804_METCM</name>
<dbReference type="Pfam" id="PF24539">
    <property type="entry name" value="DUF7600"/>
    <property type="match status" value="1"/>
</dbReference>
<comment type="caution">
    <text evidence="2">The sequence shown here is derived from an EMBL/GenBank/DDBJ whole genome shotgun (WGS) entry which is preliminary data.</text>
</comment>
<reference evidence="2 3" key="1">
    <citation type="journal article" date="2016" name="PLoS Pathog.">
        <title>Biosynthesis of antibiotic leucinostatins in bio-control fungus Purpureocillium lilacinum and their inhibition on phytophthora revealed by genome mining.</title>
        <authorList>
            <person name="Wang G."/>
            <person name="Liu Z."/>
            <person name="Lin R."/>
            <person name="Li E."/>
            <person name="Mao Z."/>
            <person name="Ling J."/>
            <person name="Yang Y."/>
            <person name="Yin W.B."/>
            <person name="Xie B."/>
        </authorList>
    </citation>
    <scope>NUCLEOTIDE SEQUENCE [LARGE SCALE GENOMIC DNA]</scope>
    <source>
        <strain evidence="2">170</strain>
    </source>
</reference>
<feature type="domain" description="DUF7600" evidence="1">
    <location>
        <begin position="330"/>
        <end position="489"/>
    </location>
</feature>
<dbReference type="STRING" id="1380566.A0A179F804"/>
<dbReference type="InterPro" id="IPR056021">
    <property type="entry name" value="DUF7600"/>
</dbReference>
<evidence type="ECO:0000313" key="2">
    <source>
        <dbReference type="EMBL" id="OAQ61614.1"/>
    </source>
</evidence>
<organism evidence="2 3">
    <name type="scientific">Pochonia chlamydosporia 170</name>
    <dbReference type="NCBI Taxonomy" id="1380566"/>
    <lineage>
        <taxon>Eukaryota</taxon>
        <taxon>Fungi</taxon>
        <taxon>Dikarya</taxon>
        <taxon>Ascomycota</taxon>
        <taxon>Pezizomycotina</taxon>
        <taxon>Sordariomycetes</taxon>
        <taxon>Hypocreomycetidae</taxon>
        <taxon>Hypocreales</taxon>
        <taxon>Clavicipitaceae</taxon>
        <taxon>Pochonia</taxon>
    </lineage>
</organism>
<accession>A0A179F804</accession>